<protein>
    <recommendedName>
        <fullName evidence="5">Lipoprotein</fullName>
    </recommendedName>
</protein>
<evidence type="ECO:0000313" key="2">
    <source>
        <dbReference type="EMBL" id="RPE91154.1"/>
    </source>
</evidence>
<evidence type="ECO:0000313" key="1">
    <source>
        <dbReference type="EMBL" id="QIM64663.1"/>
    </source>
</evidence>
<dbReference type="RefSeq" id="WP_123957462.1">
    <property type="nucleotide sequence ID" value="NZ_CP015029.1"/>
</dbReference>
<dbReference type="EMBL" id="CP015029">
    <property type="protein sequence ID" value="QIM64663.1"/>
    <property type="molecule type" value="Genomic_DNA"/>
</dbReference>
<evidence type="ECO:0000313" key="3">
    <source>
        <dbReference type="Proteomes" id="UP000276901"/>
    </source>
</evidence>
<dbReference type="Proteomes" id="UP000276901">
    <property type="component" value="Unassembled WGS sequence"/>
</dbReference>
<dbReference type="KEGG" id="fcl:A4G17_04040"/>
<keyword evidence="3" id="KW-1185">Reference proteome</keyword>
<name>A0AAE6X5E8_9PAST</name>
<organism evidence="1 4">
    <name type="scientific">Frederiksenia canicola</name>
    <dbReference type="NCBI Taxonomy" id="123824"/>
    <lineage>
        <taxon>Bacteria</taxon>
        <taxon>Pseudomonadati</taxon>
        <taxon>Pseudomonadota</taxon>
        <taxon>Gammaproteobacteria</taxon>
        <taxon>Pasteurellales</taxon>
        <taxon>Pasteurellaceae</taxon>
        <taxon>Frederiksenia</taxon>
    </lineage>
</organism>
<evidence type="ECO:0000313" key="4">
    <source>
        <dbReference type="Proteomes" id="UP000502287"/>
    </source>
</evidence>
<dbReference type="Proteomes" id="UP000502287">
    <property type="component" value="Chromosome"/>
</dbReference>
<accession>A0AAE6X5E8</accession>
<dbReference type="EMBL" id="RKQT01000005">
    <property type="protein sequence ID" value="RPE91154.1"/>
    <property type="molecule type" value="Genomic_DNA"/>
</dbReference>
<proteinExistence type="predicted"/>
<dbReference type="AlphaFoldDB" id="A0AAE6X5E8"/>
<dbReference type="PROSITE" id="PS51257">
    <property type="entry name" value="PROKAR_LIPOPROTEIN"/>
    <property type="match status" value="1"/>
</dbReference>
<gene>
    <name evidence="1" type="ORF">A4G17_04040</name>
    <name evidence="2" type="ORF">EDC49_1868</name>
</gene>
<reference evidence="1 4" key="1">
    <citation type="submission" date="2016-03" db="EMBL/GenBank/DDBJ databases">
        <authorList>
            <person name="Hansen M.J."/>
            <person name="Bojesen A.M."/>
            <person name="Planet P."/>
        </authorList>
    </citation>
    <scope>NUCLEOTIDE SEQUENCE [LARGE SCALE GENOMIC DNA]</scope>
    <source>
        <strain evidence="1 4">HPA 21</strain>
    </source>
</reference>
<evidence type="ECO:0008006" key="5">
    <source>
        <dbReference type="Google" id="ProtNLM"/>
    </source>
</evidence>
<sequence>MKRILGISLILLSGCSTTSPEMERKIVEYQNLITTSKDILVFYNSKEVQEITVEDSSAASANKSGGILPAILLSSVDKVVEGRNRAKSNRYTIDFNEKLKLLQSKDSINVQFANAVLSNLSNKGYSAKLIDLDQENSQSYNNLKGLKIILNIKTGYLSPANSILLEPNRAISYEVMYDSNILSSGKIGEVGGWISDKYSTYETLAADAENARNILKKYLMDEVDNTVKQTLTIGKYNVKHP</sequence>
<reference evidence="2 3" key="2">
    <citation type="submission" date="2018-11" db="EMBL/GenBank/DDBJ databases">
        <title>Genomic Encyclopedia of Type Strains, Phase IV (KMG-IV): sequencing the most valuable type-strain genomes for metagenomic binning, comparative biology and taxonomic classification.</title>
        <authorList>
            <person name="Goeker M."/>
        </authorList>
    </citation>
    <scope>NUCLEOTIDE SEQUENCE [LARGE SCALE GENOMIC DNA]</scope>
    <source>
        <strain evidence="2 3">DSM 25797</strain>
    </source>
</reference>